<evidence type="ECO:0000313" key="2">
    <source>
        <dbReference type="Proteomes" id="UP000001876"/>
    </source>
</evidence>
<dbReference type="GeneID" id="9680434"/>
<proteinExistence type="predicted"/>
<dbReference type="AlphaFoldDB" id="C1MGM3"/>
<reference evidence="1 2" key="1">
    <citation type="journal article" date="2009" name="Science">
        <title>Green evolution and dynamic adaptations revealed by genomes of the marine picoeukaryotes Micromonas.</title>
        <authorList>
            <person name="Worden A.Z."/>
            <person name="Lee J.H."/>
            <person name="Mock T."/>
            <person name="Rouze P."/>
            <person name="Simmons M.P."/>
            <person name="Aerts A.L."/>
            <person name="Allen A.E."/>
            <person name="Cuvelier M.L."/>
            <person name="Derelle E."/>
            <person name="Everett M.V."/>
            <person name="Foulon E."/>
            <person name="Grimwood J."/>
            <person name="Gundlach H."/>
            <person name="Henrissat B."/>
            <person name="Napoli C."/>
            <person name="McDonald S.M."/>
            <person name="Parker M.S."/>
            <person name="Rombauts S."/>
            <person name="Salamov A."/>
            <person name="Von Dassow P."/>
            <person name="Badger J.H."/>
            <person name="Coutinho P.M."/>
            <person name="Demir E."/>
            <person name="Dubchak I."/>
            <person name="Gentemann C."/>
            <person name="Eikrem W."/>
            <person name="Gready J.E."/>
            <person name="John U."/>
            <person name="Lanier W."/>
            <person name="Lindquist E.A."/>
            <person name="Lucas S."/>
            <person name="Mayer K.F."/>
            <person name="Moreau H."/>
            <person name="Not F."/>
            <person name="Otillar R."/>
            <person name="Panaud O."/>
            <person name="Pangilinan J."/>
            <person name="Paulsen I."/>
            <person name="Piegu B."/>
            <person name="Poliakov A."/>
            <person name="Robbens S."/>
            <person name="Schmutz J."/>
            <person name="Toulza E."/>
            <person name="Wyss T."/>
            <person name="Zelensky A."/>
            <person name="Zhou K."/>
            <person name="Armbrust E.V."/>
            <person name="Bhattacharya D."/>
            <person name="Goodenough U.W."/>
            <person name="Van de Peer Y."/>
            <person name="Grigoriev I.V."/>
        </authorList>
    </citation>
    <scope>NUCLEOTIDE SEQUENCE [LARGE SCALE GENOMIC DNA]</scope>
    <source>
        <strain evidence="1 2">CCMP1545</strain>
    </source>
</reference>
<name>C1MGM3_MICPC</name>
<dbReference type="Proteomes" id="UP000001876">
    <property type="component" value="Unassembled WGS sequence"/>
</dbReference>
<dbReference type="EMBL" id="GG663735">
    <property type="protein sequence ID" value="EEH60052.1"/>
    <property type="molecule type" value="Genomic_DNA"/>
</dbReference>
<gene>
    <name evidence="1" type="ORF">MICPUCDRAFT_61093</name>
</gene>
<protein>
    <submittedName>
        <fullName evidence="1">Predicted protein</fullName>
    </submittedName>
</protein>
<dbReference type="RefSeq" id="XP_003054800.1">
    <property type="nucleotide sequence ID" value="XM_003054754.1"/>
</dbReference>
<accession>C1MGM3</accession>
<dbReference type="KEGG" id="mpp:MICPUCDRAFT_61093"/>
<organism evidence="2">
    <name type="scientific">Micromonas pusilla (strain CCMP1545)</name>
    <name type="common">Picoplanktonic green alga</name>
    <dbReference type="NCBI Taxonomy" id="564608"/>
    <lineage>
        <taxon>Eukaryota</taxon>
        <taxon>Viridiplantae</taxon>
        <taxon>Chlorophyta</taxon>
        <taxon>Mamiellophyceae</taxon>
        <taxon>Mamiellales</taxon>
        <taxon>Mamiellaceae</taxon>
        <taxon>Micromonas</taxon>
    </lineage>
</organism>
<evidence type="ECO:0000313" key="1">
    <source>
        <dbReference type="EMBL" id="EEH60052.1"/>
    </source>
</evidence>
<keyword evidence="2" id="KW-1185">Reference proteome</keyword>
<sequence>MWGWDVSARVASRVSGARVGPVIRVHERSDDVTQTKRRRSVAPAYLRERGLDVALERAPRPQRLRERARQHAVVLRENAQRRGAGRDVLALVDLLHVCFRSDGTRASRRRVFRLRGSGVATGSRRARARVRGDASRARRRASAIRAARASSACGPRASCGWRMDGSLRRGAVWAFREFSR</sequence>